<organism evidence="1 2">
    <name type="scientific">Zunongwangia profunda (strain DSM 18752 / CCTCC AB 206139 / SM-A87)</name>
    <name type="common">Wangia profunda</name>
    <dbReference type="NCBI Taxonomy" id="655815"/>
    <lineage>
        <taxon>Bacteria</taxon>
        <taxon>Pseudomonadati</taxon>
        <taxon>Bacteroidota</taxon>
        <taxon>Flavobacteriia</taxon>
        <taxon>Flavobacteriales</taxon>
        <taxon>Flavobacteriaceae</taxon>
        <taxon>Zunongwangia</taxon>
    </lineage>
</organism>
<evidence type="ECO:0008006" key="3">
    <source>
        <dbReference type="Google" id="ProtNLM"/>
    </source>
</evidence>
<dbReference type="AlphaFoldDB" id="D5BGP2"/>
<accession>D5BGP2</accession>
<dbReference type="KEGG" id="zpr:ZPR_2903"/>
<gene>
    <name evidence="1" type="ordered locus">ZPR_2903</name>
</gene>
<name>D5BGP2_ZUNPS</name>
<dbReference type="OrthoDB" id="2540540at2"/>
<dbReference type="HOGENOM" id="CLU_852466_0_0_10"/>
<evidence type="ECO:0000313" key="1">
    <source>
        <dbReference type="EMBL" id="ADF53223.1"/>
    </source>
</evidence>
<protein>
    <recommendedName>
        <fullName evidence="3">Methane oxygenase PmoA</fullName>
    </recommendedName>
</protein>
<dbReference type="Proteomes" id="UP000001654">
    <property type="component" value="Chromosome"/>
</dbReference>
<evidence type="ECO:0000313" key="2">
    <source>
        <dbReference type="Proteomes" id="UP000001654"/>
    </source>
</evidence>
<dbReference type="Pfam" id="PF14100">
    <property type="entry name" value="DUF6807"/>
    <property type="match status" value="1"/>
</dbReference>
<dbReference type="eggNOG" id="COG3828">
    <property type="taxonomic scope" value="Bacteria"/>
</dbReference>
<dbReference type="InterPro" id="IPR029475">
    <property type="entry name" value="DUF6807"/>
</dbReference>
<dbReference type="STRING" id="655815.ZPR_2903"/>
<sequence>MELYKVYYILISIFFLQVGVYAQEGEFDHSAVVFEDDGSAIIAKIKNKPVFQYNYKTQMPDNTMEYYKRSGFIHPLYSPDGAVITEGFPEKHTHHHGMFSAWVNTKFRNEKIDFWNQQEKTGTVVFKEILEVLSERKYGQLKTKQQHLAFIAGDTIPVLEEIWTLKVYNSTAPFIWDITIEQKNISSSNLQILKYHYGGLAFRGRDEWYREENTLQTEDTDVDFKVTTNFHQSRLDANHSIPDWVLMYGRIGKTAMNLIVIPLSTNPEYPDYLRVHPDFPYFCFTPVVKKGFDLKPSETFKTRYRIITATQTPSEQMIKDIANKKF</sequence>
<proteinExistence type="predicted"/>
<dbReference type="RefSeq" id="WP_013072320.1">
    <property type="nucleotide sequence ID" value="NC_014041.1"/>
</dbReference>
<reference evidence="1 2" key="1">
    <citation type="journal article" date="2010" name="BMC Genomics">
        <title>The complete genome of Zunongwangia profunda SM-A87 reveals its adaptation to the deep-sea environment and ecological role in sedimentary organic nitrogen degradation.</title>
        <authorList>
            <person name="Qin Q.L."/>
            <person name="Zhang X.Y."/>
            <person name="Wang X.M."/>
            <person name="Liu G.M."/>
            <person name="Chen X.L."/>
            <person name="Xie B.B."/>
            <person name="Dang H.Y."/>
            <person name="Zhou B.C."/>
            <person name="Yu J."/>
            <person name="Zhang Y.Z."/>
        </authorList>
    </citation>
    <scope>NUCLEOTIDE SEQUENCE [LARGE SCALE GENOMIC DNA]</scope>
    <source>
        <strain evidence="2">DSM 18752 / CCTCC AB 206139 / SM-A87</strain>
    </source>
</reference>
<keyword evidence="2" id="KW-1185">Reference proteome</keyword>
<dbReference type="EMBL" id="CP001650">
    <property type="protein sequence ID" value="ADF53223.1"/>
    <property type="molecule type" value="Genomic_DNA"/>
</dbReference>